<evidence type="ECO:0000256" key="3">
    <source>
        <dbReference type="ARBA" id="ARBA00022824"/>
    </source>
</evidence>
<keyword evidence="6" id="KW-0106">Calcium</keyword>
<evidence type="ECO:0000313" key="10">
    <source>
        <dbReference type="Proteomes" id="UP000092321"/>
    </source>
</evidence>
<evidence type="ECO:0000256" key="4">
    <source>
        <dbReference type="ARBA" id="ARBA00023180"/>
    </source>
</evidence>
<dbReference type="SUPFAM" id="SSF48225">
    <property type="entry name" value="Seven-hairpin glycosidases"/>
    <property type="match status" value="1"/>
</dbReference>
<feature type="signal peptide" evidence="8">
    <location>
        <begin position="1"/>
        <end position="20"/>
    </location>
</feature>
<feature type="active site" evidence="5">
    <location>
        <position position="380"/>
    </location>
</feature>
<dbReference type="GO" id="GO:1904380">
    <property type="term" value="P:endoplasmic reticulum mannose trimming"/>
    <property type="evidence" value="ECO:0007669"/>
    <property type="project" value="InterPro"/>
</dbReference>
<dbReference type="Proteomes" id="UP000092321">
    <property type="component" value="Unassembled WGS sequence"/>
</dbReference>
<feature type="active site" description="Proton donor" evidence="5">
    <location>
        <position position="115"/>
    </location>
</feature>
<proteinExistence type="inferred from homology"/>
<keyword evidence="4" id="KW-0325">Glycoprotein</keyword>
<dbReference type="PANTHER" id="PTHR45679">
    <property type="entry name" value="ER DEGRADATION-ENHANCING ALPHA-MANNOSIDASE-LIKE PROTEIN 2"/>
    <property type="match status" value="1"/>
</dbReference>
<keyword evidence="7 9" id="KW-0326">Glycosidase</keyword>
<evidence type="ECO:0000256" key="8">
    <source>
        <dbReference type="SAM" id="SignalP"/>
    </source>
</evidence>
<dbReference type="GO" id="GO:0044322">
    <property type="term" value="C:endoplasmic reticulum quality control compartment"/>
    <property type="evidence" value="ECO:0007669"/>
    <property type="project" value="GOC"/>
</dbReference>
<dbReference type="EC" id="3.2.1.-" evidence="7"/>
<gene>
    <name evidence="9" type="ORF">HANVADRAFT_20867</name>
</gene>
<keyword evidence="6" id="KW-0479">Metal-binding</keyword>
<evidence type="ECO:0000256" key="1">
    <source>
        <dbReference type="ARBA" id="ARBA00004240"/>
    </source>
</evidence>
<dbReference type="GO" id="GO:0005975">
    <property type="term" value="P:carbohydrate metabolic process"/>
    <property type="evidence" value="ECO:0007669"/>
    <property type="project" value="InterPro"/>
</dbReference>
<organism evidence="9 10">
    <name type="scientific">Hanseniaspora valbyensis NRRL Y-1626</name>
    <dbReference type="NCBI Taxonomy" id="766949"/>
    <lineage>
        <taxon>Eukaryota</taxon>
        <taxon>Fungi</taxon>
        <taxon>Dikarya</taxon>
        <taxon>Ascomycota</taxon>
        <taxon>Saccharomycotina</taxon>
        <taxon>Saccharomycetes</taxon>
        <taxon>Saccharomycodales</taxon>
        <taxon>Saccharomycodaceae</taxon>
        <taxon>Hanseniaspora</taxon>
    </lineage>
</organism>
<comment type="cofactor">
    <cofactor evidence="6">
        <name>Ca(2+)</name>
        <dbReference type="ChEBI" id="CHEBI:29108"/>
    </cofactor>
</comment>
<comment type="subcellular location">
    <subcellularLocation>
        <location evidence="1">Endoplasmic reticulum</location>
    </subcellularLocation>
</comment>
<accession>A0A1B7TJI1</accession>
<feature type="non-terminal residue" evidence="9">
    <location>
        <position position="498"/>
    </location>
</feature>
<feature type="active site" description="Proton donor" evidence="5">
    <location>
        <position position="357"/>
    </location>
</feature>
<dbReference type="EMBL" id="LXPE01000002">
    <property type="protein sequence ID" value="OBA28912.1"/>
    <property type="molecule type" value="Genomic_DNA"/>
</dbReference>
<dbReference type="OrthoDB" id="8118055at2759"/>
<comment type="similarity">
    <text evidence="2 7">Belongs to the glycosyl hydrolase 47 family.</text>
</comment>
<dbReference type="InterPro" id="IPR036026">
    <property type="entry name" value="Seven-hairpin_glycosidases"/>
</dbReference>
<feature type="chain" id="PRO_5008598785" description="alpha-1,2-Mannosidase" evidence="8">
    <location>
        <begin position="21"/>
        <end position="498"/>
    </location>
</feature>
<reference evidence="10" key="1">
    <citation type="journal article" date="2016" name="Proc. Natl. Acad. Sci. U.S.A.">
        <title>Comparative genomics of biotechnologically important yeasts.</title>
        <authorList>
            <person name="Riley R."/>
            <person name="Haridas S."/>
            <person name="Wolfe K.H."/>
            <person name="Lopes M.R."/>
            <person name="Hittinger C.T."/>
            <person name="Goeker M."/>
            <person name="Salamov A.A."/>
            <person name="Wisecaver J.H."/>
            <person name="Long T.M."/>
            <person name="Calvey C.H."/>
            <person name="Aerts A.L."/>
            <person name="Barry K.W."/>
            <person name="Choi C."/>
            <person name="Clum A."/>
            <person name="Coughlan A.Y."/>
            <person name="Deshpande S."/>
            <person name="Douglass A.P."/>
            <person name="Hanson S.J."/>
            <person name="Klenk H.-P."/>
            <person name="LaButti K.M."/>
            <person name="Lapidus A."/>
            <person name="Lindquist E.A."/>
            <person name="Lipzen A.M."/>
            <person name="Meier-Kolthoff J.P."/>
            <person name="Ohm R.A."/>
            <person name="Otillar R.P."/>
            <person name="Pangilinan J.L."/>
            <person name="Peng Y."/>
            <person name="Rokas A."/>
            <person name="Rosa C.A."/>
            <person name="Scheuner C."/>
            <person name="Sibirny A.A."/>
            <person name="Slot J.C."/>
            <person name="Stielow J.B."/>
            <person name="Sun H."/>
            <person name="Kurtzman C.P."/>
            <person name="Blackwell M."/>
            <person name="Grigoriev I.V."/>
            <person name="Jeffries T.W."/>
        </authorList>
    </citation>
    <scope>NUCLEOTIDE SEQUENCE [LARGE SCALE GENOMIC DNA]</scope>
    <source>
        <strain evidence="10">NRRL Y-1626</strain>
    </source>
</reference>
<feature type="active site" evidence="5">
    <location>
        <position position="264"/>
    </location>
</feature>
<evidence type="ECO:0000256" key="7">
    <source>
        <dbReference type="RuleBase" id="RU361193"/>
    </source>
</evidence>
<keyword evidence="7" id="KW-0378">Hydrolase</keyword>
<evidence type="ECO:0000256" key="5">
    <source>
        <dbReference type="PIRSR" id="PIRSR601382-1"/>
    </source>
</evidence>
<keyword evidence="3" id="KW-0256">Endoplasmic reticulum</keyword>
<dbReference type="Pfam" id="PF01532">
    <property type="entry name" value="Glyco_hydro_47"/>
    <property type="match status" value="1"/>
</dbReference>
<name>A0A1B7TJI1_9ASCO</name>
<dbReference type="GO" id="GO:0036503">
    <property type="term" value="P:ERAD pathway"/>
    <property type="evidence" value="ECO:0007669"/>
    <property type="project" value="UniProtKB-ARBA"/>
</dbReference>
<evidence type="ECO:0000256" key="2">
    <source>
        <dbReference type="ARBA" id="ARBA00007658"/>
    </source>
</evidence>
<feature type="binding site" evidence="6">
    <location>
        <position position="466"/>
    </location>
    <ligand>
        <name>Ca(2+)</name>
        <dbReference type="ChEBI" id="CHEBI:29108"/>
    </ligand>
</feature>
<dbReference type="AlphaFoldDB" id="A0A1B7TJI1"/>
<dbReference type="Gene3D" id="1.50.10.10">
    <property type="match status" value="1"/>
</dbReference>
<protein>
    <recommendedName>
        <fullName evidence="7">alpha-1,2-Mannosidase</fullName>
        <ecNumber evidence="7">3.2.1.-</ecNumber>
    </recommendedName>
</protein>
<dbReference type="InterPro" id="IPR012341">
    <property type="entry name" value="6hp_glycosidase-like_sf"/>
</dbReference>
<keyword evidence="10" id="KW-1185">Reference proteome</keyword>
<comment type="caution">
    <text evidence="9">The sequence shown here is derived from an EMBL/GenBank/DDBJ whole genome shotgun (WGS) entry which is preliminary data.</text>
</comment>
<dbReference type="PRINTS" id="PR00747">
    <property type="entry name" value="GLYHDRLASE47"/>
</dbReference>
<dbReference type="GO" id="GO:0004571">
    <property type="term" value="F:mannosyl-oligosaccharide 1,2-alpha-mannosidase activity"/>
    <property type="evidence" value="ECO:0007669"/>
    <property type="project" value="InterPro"/>
</dbReference>
<sequence>MLFFNKIIIFFLCFSQLSLTKQLSPKEEVQQLFNWSINQYLEKGFPYDTLKPISCEPPSQEKIDQSDVYSNNPSLLIDSITTYITMKDDFNFIKIAALIKESFSIQKGTRVQLFEFNIRVLGSFISSHLHAINLRDKKNIFTEYDDWFLNKALEVGNELIQGFKSPAGLPFSRIEFGNGVNHLIMDEPELMSENNPVALACPFLEFTLLSILTGDDKFRIVSEYSLNVVIKELRSAETGLLSFSYDPIKKNALELFSGVGANVDSVMEYMLKGAILFNNDHYLDLFDELFNAVTIYLDMKWFYKVASTNAETFALPWIDSLAAYLPGTLVLDGKIETAELKNLFYIKLWGNYRAIPERWNVDQTFTETDIALEWYPLRPEMIESCYFLYQATKDPFYLHIGEEILKDLKNRYTCECGLCGVQDIRTGELQDEMETFVLGETLKYLYLLFDYADQDRYNIDNIVFTTEAHPVYLNNKMLENYYENRFFNDSFFANNPRY</sequence>
<keyword evidence="8" id="KW-0732">Signal</keyword>
<dbReference type="InterPro" id="IPR044674">
    <property type="entry name" value="EDEM1/2/3"/>
</dbReference>
<dbReference type="PANTHER" id="PTHR45679:SF5">
    <property type="entry name" value="ER DEGRADATION-ENHANCING ALPHA-MANNOSIDASE-LIKE PROTEIN 1"/>
    <property type="match status" value="1"/>
</dbReference>
<evidence type="ECO:0000313" key="9">
    <source>
        <dbReference type="EMBL" id="OBA28912.1"/>
    </source>
</evidence>
<dbReference type="InterPro" id="IPR001382">
    <property type="entry name" value="Glyco_hydro_47"/>
</dbReference>
<evidence type="ECO:0000256" key="6">
    <source>
        <dbReference type="PIRSR" id="PIRSR601382-2"/>
    </source>
</evidence>
<dbReference type="GO" id="GO:0016020">
    <property type="term" value="C:membrane"/>
    <property type="evidence" value="ECO:0007669"/>
    <property type="project" value="InterPro"/>
</dbReference>
<dbReference type="GO" id="GO:0005509">
    <property type="term" value="F:calcium ion binding"/>
    <property type="evidence" value="ECO:0007669"/>
    <property type="project" value="InterPro"/>
</dbReference>